<dbReference type="Proteomes" id="UP000652761">
    <property type="component" value="Unassembled WGS sequence"/>
</dbReference>
<feature type="compositionally biased region" description="Polar residues" evidence="1">
    <location>
        <begin position="81"/>
        <end position="105"/>
    </location>
</feature>
<reference evidence="2" key="1">
    <citation type="submission" date="2017-07" db="EMBL/GenBank/DDBJ databases">
        <title>Taro Niue Genome Assembly and Annotation.</title>
        <authorList>
            <person name="Atibalentja N."/>
            <person name="Keating K."/>
            <person name="Fields C.J."/>
        </authorList>
    </citation>
    <scope>NUCLEOTIDE SEQUENCE</scope>
    <source>
        <strain evidence="2">Niue_2</strain>
        <tissue evidence="2">Leaf</tissue>
    </source>
</reference>
<feature type="region of interest" description="Disordered" evidence="1">
    <location>
        <begin position="156"/>
        <end position="180"/>
    </location>
</feature>
<name>A0A843UY77_COLES</name>
<evidence type="ECO:0000313" key="3">
    <source>
        <dbReference type="Proteomes" id="UP000652761"/>
    </source>
</evidence>
<gene>
    <name evidence="2" type="ORF">Taro_021162</name>
</gene>
<evidence type="ECO:0000313" key="2">
    <source>
        <dbReference type="EMBL" id="MQL88601.1"/>
    </source>
</evidence>
<feature type="compositionally biased region" description="Polar residues" evidence="1">
    <location>
        <begin position="30"/>
        <end position="47"/>
    </location>
</feature>
<dbReference type="EMBL" id="NMUH01001072">
    <property type="protein sequence ID" value="MQL88601.1"/>
    <property type="molecule type" value="Genomic_DNA"/>
</dbReference>
<sequence length="180" mass="19471">MQVASGKRTVATRPHRDGQLRRNKVASDPGDSSSDVATGSGTSTGRQTAGMLHPGVATTTLSTPQRGGEHGQSSKHKHSTKWTPNPHQQARAQESLQRTKNQPTKGPSRCHDHLLLAPRCSAAPPRARRRLHHAQANGEGEGKLLLLEEEKEMRRAKIGGRGAGQGFLPPAPRTRRDWAS</sequence>
<organism evidence="2 3">
    <name type="scientific">Colocasia esculenta</name>
    <name type="common">Wild taro</name>
    <name type="synonym">Arum esculentum</name>
    <dbReference type="NCBI Taxonomy" id="4460"/>
    <lineage>
        <taxon>Eukaryota</taxon>
        <taxon>Viridiplantae</taxon>
        <taxon>Streptophyta</taxon>
        <taxon>Embryophyta</taxon>
        <taxon>Tracheophyta</taxon>
        <taxon>Spermatophyta</taxon>
        <taxon>Magnoliopsida</taxon>
        <taxon>Liliopsida</taxon>
        <taxon>Araceae</taxon>
        <taxon>Aroideae</taxon>
        <taxon>Colocasieae</taxon>
        <taxon>Colocasia</taxon>
    </lineage>
</organism>
<proteinExistence type="predicted"/>
<accession>A0A843UY77</accession>
<evidence type="ECO:0000256" key="1">
    <source>
        <dbReference type="SAM" id="MobiDB-lite"/>
    </source>
</evidence>
<dbReference type="AlphaFoldDB" id="A0A843UY77"/>
<keyword evidence="3" id="KW-1185">Reference proteome</keyword>
<comment type="caution">
    <text evidence="2">The sequence shown here is derived from an EMBL/GenBank/DDBJ whole genome shotgun (WGS) entry which is preliminary data.</text>
</comment>
<feature type="region of interest" description="Disordered" evidence="1">
    <location>
        <begin position="1"/>
        <end position="113"/>
    </location>
</feature>
<protein>
    <submittedName>
        <fullName evidence="2">Uncharacterized protein</fullName>
    </submittedName>
</protein>